<dbReference type="Gene3D" id="2.60.40.1180">
    <property type="entry name" value="Golgi alpha-mannosidase II"/>
    <property type="match status" value="1"/>
</dbReference>
<comment type="caution">
    <text evidence="1">The sequence shown here is derived from an EMBL/GenBank/DDBJ whole genome shotgun (WGS) entry which is preliminary data.</text>
</comment>
<dbReference type="AlphaFoldDB" id="A0A7C4KG22"/>
<dbReference type="InterPro" id="IPR017853">
    <property type="entry name" value="GH"/>
</dbReference>
<dbReference type="EMBL" id="DSYK01000186">
    <property type="protein sequence ID" value="HGS20942.1"/>
    <property type="molecule type" value="Genomic_DNA"/>
</dbReference>
<gene>
    <name evidence="1" type="ORF">ENT37_03625</name>
</gene>
<proteinExistence type="predicted"/>
<organism evidence="1">
    <name type="scientific">Anaerolinea thermolimosa</name>
    <dbReference type="NCBI Taxonomy" id="229919"/>
    <lineage>
        <taxon>Bacteria</taxon>
        <taxon>Bacillati</taxon>
        <taxon>Chloroflexota</taxon>
        <taxon>Anaerolineae</taxon>
        <taxon>Anaerolineales</taxon>
        <taxon>Anaerolineaceae</taxon>
        <taxon>Anaerolinea</taxon>
    </lineage>
</organism>
<reference evidence="1" key="1">
    <citation type="journal article" date="2020" name="mSystems">
        <title>Genome- and Community-Level Interaction Insights into Carbon Utilization and Element Cycling Functions of Hydrothermarchaeota in Hydrothermal Sediment.</title>
        <authorList>
            <person name="Zhou Z."/>
            <person name="Liu Y."/>
            <person name="Xu W."/>
            <person name="Pan J."/>
            <person name="Luo Z.H."/>
            <person name="Li M."/>
        </authorList>
    </citation>
    <scope>NUCLEOTIDE SEQUENCE [LARGE SCALE GENOMIC DNA]</scope>
    <source>
        <strain evidence="1">SpSt-573</strain>
    </source>
</reference>
<dbReference type="Gene3D" id="3.20.20.80">
    <property type="entry name" value="Glycosidases"/>
    <property type="match status" value="1"/>
</dbReference>
<dbReference type="PANTHER" id="PTHR42767:SF1">
    <property type="entry name" value="ENDO-BETA-1,6-GALACTANASE-LIKE DOMAIN-CONTAINING PROTEIN"/>
    <property type="match status" value="1"/>
</dbReference>
<dbReference type="SUPFAM" id="SSF51445">
    <property type="entry name" value="(Trans)glycosidases"/>
    <property type="match status" value="1"/>
</dbReference>
<dbReference type="GO" id="GO:0004553">
    <property type="term" value="F:hydrolase activity, hydrolyzing O-glycosyl compounds"/>
    <property type="evidence" value="ECO:0007669"/>
    <property type="project" value="InterPro"/>
</dbReference>
<evidence type="ECO:0000313" key="1">
    <source>
        <dbReference type="EMBL" id="HGS20942.1"/>
    </source>
</evidence>
<protein>
    <recommendedName>
        <fullName evidence="2">Asl1-like glycosyl hydrolase catalytic domain-containing protein</fullName>
    </recommendedName>
</protein>
<dbReference type="InterPro" id="IPR039743">
    <property type="entry name" value="6GAL/EXGAL"/>
</dbReference>
<evidence type="ECO:0008006" key="2">
    <source>
        <dbReference type="Google" id="ProtNLM"/>
    </source>
</evidence>
<dbReference type="PANTHER" id="PTHR42767">
    <property type="entry name" value="ENDO-BETA-1,6-GALACTANASE"/>
    <property type="match status" value="1"/>
</dbReference>
<dbReference type="InterPro" id="IPR013780">
    <property type="entry name" value="Glyco_hydro_b"/>
</dbReference>
<sequence length="344" mass="39366">MNERGIRPYLTASGDVPPWMLAPDGKTLADFDAFTEMMVSMLWWARHHEKLDFILFGPLNETDIGSPEGPSLDPDGFTRLCEMLVDKLNTRGLNDIQLIVAEQAHFNSLYLEALTRSRKLFGRIAAFGLHDYSDIPPESYRQVIRVIEESPFADTPLWMTEYGDLEQTGDREWYVAWVMTSRLFDQLEAGFNGSLVWDAFDNYHDHDEAWTIYGLLRTGLRTFTPKKRYYACRQAFRFILPGFERLASSCEDGGLRVLAFANPNRDQLTIIGMNENLFPARLNTTLVGFPQSLELQNFNYLRTSEEENCHRIGRAPAKGRNWPFTGIDVVVPPVSIFTLTNISD</sequence>
<name>A0A7C4KG22_9CHLR</name>
<accession>A0A7C4KG22</accession>